<dbReference type="Proteomes" id="UP000308600">
    <property type="component" value="Unassembled WGS sequence"/>
</dbReference>
<keyword evidence="2" id="KW-1185">Reference proteome</keyword>
<proteinExistence type="predicted"/>
<accession>A0ACD3AGN2</accession>
<evidence type="ECO:0000313" key="2">
    <source>
        <dbReference type="Proteomes" id="UP000308600"/>
    </source>
</evidence>
<dbReference type="EMBL" id="ML208459">
    <property type="protein sequence ID" value="TFK64836.1"/>
    <property type="molecule type" value="Genomic_DNA"/>
</dbReference>
<gene>
    <name evidence="1" type="ORF">BDN72DRAFT_846246</name>
</gene>
<sequence length="277" mass="31475">MDHFPFEIWQEIINISAYASFRQAAILARVSRLFNEWARPILYRVCKYYYDAYWPGPNVPSVAWFKDHGGYIRHLLWGLSFGRTDTERASLVTILELCPNLQEFALWVNPNDNDVSSLQPVLSKLSLRRLSINPLALFSVPRFLDIHAQHLMFRSVTHLDLLQDAKAWEEISGLAALPSLTHLALSDGITYSIISDVVRWCDRLKVIVVVVQASVDSSEDEDKDSAVLTSIETGCDDLRVVAFECAFVRDWELGATGGRDIWVKAEEVVEKRMKMGG</sequence>
<organism evidence="1 2">
    <name type="scientific">Pluteus cervinus</name>
    <dbReference type="NCBI Taxonomy" id="181527"/>
    <lineage>
        <taxon>Eukaryota</taxon>
        <taxon>Fungi</taxon>
        <taxon>Dikarya</taxon>
        <taxon>Basidiomycota</taxon>
        <taxon>Agaricomycotina</taxon>
        <taxon>Agaricomycetes</taxon>
        <taxon>Agaricomycetidae</taxon>
        <taxon>Agaricales</taxon>
        <taxon>Pluteineae</taxon>
        <taxon>Pluteaceae</taxon>
        <taxon>Pluteus</taxon>
    </lineage>
</organism>
<name>A0ACD3AGN2_9AGAR</name>
<protein>
    <submittedName>
        <fullName evidence="1">Uncharacterized protein</fullName>
    </submittedName>
</protein>
<reference evidence="1 2" key="1">
    <citation type="journal article" date="2019" name="Nat. Ecol. Evol.">
        <title>Megaphylogeny resolves global patterns of mushroom evolution.</title>
        <authorList>
            <person name="Varga T."/>
            <person name="Krizsan K."/>
            <person name="Foldi C."/>
            <person name="Dima B."/>
            <person name="Sanchez-Garcia M."/>
            <person name="Sanchez-Ramirez S."/>
            <person name="Szollosi G.J."/>
            <person name="Szarkandi J.G."/>
            <person name="Papp V."/>
            <person name="Albert L."/>
            <person name="Andreopoulos W."/>
            <person name="Angelini C."/>
            <person name="Antonin V."/>
            <person name="Barry K.W."/>
            <person name="Bougher N.L."/>
            <person name="Buchanan P."/>
            <person name="Buyck B."/>
            <person name="Bense V."/>
            <person name="Catcheside P."/>
            <person name="Chovatia M."/>
            <person name="Cooper J."/>
            <person name="Damon W."/>
            <person name="Desjardin D."/>
            <person name="Finy P."/>
            <person name="Geml J."/>
            <person name="Haridas S."/>
            <person name="Hughes K."/>
            <person name="Justo A."/>
            <person name="Karasinski D."/>
            <person name="Kautmanova I."/>
            <person name="Kiss B."/>
            <person name="Kocsube S."/>
            <person name="Kotiranta H."/>
            <person name="LaButti K.M."/>
            <person name="Lechner B.E."/>
            <person name="Liimatainen K."/>
            <person name="Lipzen A."/>
            <person name="Lukacs Z."/>
            <person name="Mihaltcheva S."/>
            <person name="Morgado L.N."/>
            <person name="Niskanen T."/>
            <person name="Noordeloos M.E."/>
            <person name="Ohm R.A."/>
            <person name="Ortiz-Santana B."/>
            <person name="Ovrebo C."/>
            <person name="Racz N."/>
            <person name="Riley R."/>
            <person name="Savchenko A."/>
            <person name="Shiryaev A."/>
            <person name="Soop K."/>
            <person name="Spirin V."/>
            <person name="Szebenyi C."/>
            <person name="Tomsovsky M."/>
            <person name="Tulloss R.E."/>
            <person name="Uehling J."/>
            <person name="Grigoriev I.V."/>
            <person name="Vagvolgyi C."/>
            <person name="Papp T."/>
            <person name="Martin F.M."/>
            <person name="Miettinen O."/>
            <person name="Hibbett D.S."/>
            <person name="Nagy L.G."/>
        </authorList>
    </citation>
    <scope>NUCLEOTIDE SEQUENCE [LARGE SCALE GENOMIC DNA]</scope>
    <source>
        <strain evidence="1 2">NL-1719</strain>
    </source>
</reference>
<evidence type="ECO:0000313" key="1">
    <source>
        <dbReference type="EMBL" id="TFK64836.1"/>
    </source>
</evidence>